<keyword evidence="3 7" id="KW-0812">Transmembrane</keyword>
<dbReference type="STRING" id="684552.SAMN04489719_0783"/>
<dbReference type="Pfam" id="PF03176">
    <property type="entry name" value="MMPL"/>
    <property type="match status" value="2"/>
</dbReference>
<feature type="transmembrane region" description="Helical" evidence="7">
    <location>
        <begin position="268"/>
        <end position="294"/>
    </location>
</feature>
<dbReference type="EMBL" id="LT629734">
    <property type="protein sequence ID" value="SDR79131.1"/>
    <property type="molecule type" value="Genomic_DNA"/>
</dbReference>
<dbReference type="RefSeq" id="WP_092665811.1">
    <property type="nucleotide sequence ID" value="NZ_LT629734.1"/>
</dbReference>
<feature type="transmembrane region" description="Helical" evidence="7">
    <location>
        <begin position="584"/>
        <end position="608"/>
    </location>
</feature>
<reference evidence="10" key="1">
    <citation type="submission" date="2016-10" db="EMBL/GenBank/DDBJ databases">
        <authorList>
            <person name="Varghese N."/>
            <person name="Submissions S."/>
        </authorList>
    </citation>
    <scope>NUCLEOTIDE SEQUENCE [LARGE SCALE GENOMIC DNA]</scope>
    <source>
        <strain evidence="10">DSM 22965</strain>
    </source>
</reference>
<feature type="transmembrane region" description="Helical" evidence="7">
    <location>
        <begin position="169"/>
        <end position="193"/>
    </location>
</feature>
<keyword evidence="2" id="KW-1003">Cell membrane</keyword>
<dbReference type="PROSITE" id="PS50156">
    <property type="entry name" value="SSD"/>
    <property type="match status" value="1"/>
</dbReference>
<evidence type="ECO:0000256" key="6">
    <source>
        <dbReference type="SAM" id="MobiDB-lite"/>
    </source>
</evidence>
<feature type="transmembrane region" description="Helical" evidence="7">
    <location>
        <begin position="300"/>
        <end position="327"/>
    </location>
</feature>
<sequence length="974" mass="100468">MSTWLARIGAASMRRAWLVIVAWIVLLGGVLGGALALGPNMQESFEIPGTESQEALDHLGSVFPQVAGSSVQVVVRADDGVAAHRDAIIEQAEAMADVELVAQAVDPWSEYANEQISADGTVAYTRVQFEPTDGAKPSTLDEVVATADALRADGVQVEFAGQVFQSQSVGVTIVEVFGVVFAGVVLFVTFWSLLAAGMPLITALVGVGITMGGVLGASALVTVSNSAPLMALMIGLAVGIDYALFILSRHRSQLARGMGVIESGSLAVGTSGTAVVFAGITVIVALVGLLIVNIPFLSVMAIGAAGSVAIAIAAATTLLPAIMALAGERLRPKDGGRAHRLALRDVDAQPTLGMRWVTQVAKRPVLAIVGVVVVTGVAALPAASLQLALPDNGREAAGSTQRIANDTLQEAFGAGTTGPLVVMLDITQVTDVMGTIDAVADDLERVPGVGRIAGAFPDATVDTAIVQVIPTTGPADPATVEVVHALRAIAADVEAEHGTPMSVTGATAVQIDLSQRLADALVPFGLVVVSLSVLILLLVFRSILVPLTAALGFVLSVVAAFGATVAIFQWGWGADLLHFEEGPILSFMPVLTMSVLFGLAMDYQMFLVSGMREAYAHGHDARSAVRHGFAANARVVTAAALIMFFVFFAFVPEGMAMIKAIAFGLAFGVAVDAFLVRMTLVPALMTLMGERAWWLPRWLDRALPEMDVEGESLGRHRATLAWAADAGGHLALERLRPEIGHDEPGDASWTLVAPRGAVVRLGGRFADRQRLAHALVADIRAAGHAHVGGAALPGDAARLRERIALIDLDLADGSAAGTAHQAARAALALRSPFAVGPVLDRRAAALIERAAEAAGTPIDADAPMARLAPRERAAVLLAIAMERTPSVVWIDAASGAPAGAAAIAARLGGDDMTIVTSEPAPEAHGRPALELVPASAAEEDRAAAAAASAARGTDPDTDTGETPTEALATTGADR</sequence>
<feature type="transmembrane region" description="Helical" evidence="7">
    <location>
        <begin position="656"/>
        <end position="676"/>
    </location>
</feature>
<proteinExistence type="predicted"/>
<feature type="compositionally biased region" description="Low complexity" evidence="6">
    <location>
        <begin position="943"/>
        <end position="952"/>
    </location>
</feature>
<dbReference type="InterPro" id="IPR000731">
    <property type="entry name" value="SSD"/>
</dbReference>
<dbReference type="PANTHER" id="PTHR33406">
    <property type="entry name" value="MEMBRANE PROTEIN MJ1562-RELATED"/>
    <property type="match status" value="1"/>
</dbReference>
<gene>
    <name evidence="9" type="ORF">SAMN04489719_0783</name>
</gene>
<dbReference type="InterPro" id="IPR004869">
    <property type="entry name" value="MMPL_dom"/>
</dbReference>
<evidence type="ECO:0000256" key="5">
    <source>
        <dbReference type="ARBA" id="ARBA00023136"/>
    </source>
</evidence>
<feature type="transmembrane region" description="Helical" evidence="7">
    <location>
        <begin position="365"/>
        <end position="389"/>
    </location>
</feature>
<dbReference type="GO" id="GO:0005886">
    <property type="term" value="C:plasma membrane"/>
    <property type="evidence" value="ECO:0007669"/>
    <property type="project" value="UniProtKB-SubCell"/>
</dbReference>
<dbReference type="OrthoDB" id="7051771at2"/>
<keyword evidence="4 7" id="KW-1133">Transmembrane helix</keyword>
<evidence type="ECO:0000256" key="1">
    <source>
        <dbReference type="ARBA" id="ARBA00004651"/>
    </source>
</evidence>
<evidence type="ECO:0000256" key="4">
    <source>
        <dbReference type="ARBA" id="ARBA00022989"/>
    </source>
</evidence>
<evidence type="ECO:0000256" key="7">
    <source>
        <dbReference type="SAM" id="Phobius"/>
    </source>
</evidence>
<feature type="domain" description="SSD" evidence="8">
    <location>
        <begin position="191"/>
        <end position="325"/>
    </location>
</feature>
<keyword evidence="10" id="KW-1185">Reference proteome</keyword>
<evidence type="ECO:0000256" key="2">
    <source>
        <dbReference type="ARBA" id="ARBA00022475"/>
    </source>
</evidence>
<dbReference type="InterPro" id="IPR050545">
    <property type="entry name" value="Mycobact_MmpL"/>
</dbReference>
<dbReference type="AlphaFoldDB" id="A0A1H1LX88"/>
<evidence type="ECO:0000313" key="9">
    <source>
        <dbReference type="EMBL" id="SDR79131.1"/>
    </source>
</evidence>
<accession>A0A1H1LX88</accession>
<name>A0A1H1LX88_9MICO</name>
<dbReference type="PANTHER" id="PTHR33406:SF13">
    <property type="entry name" value="MEMBRANE PROTEIN YDFJ"/>
    <property type="match status" value="1"/>
</dbReference>
<dbReference type="Proteomes" id="UP000199649">
    <property type="component" value="Chromosome I"/>
</dbReference>
<feature type="transmembrane region" description="Helical" evidence="7">
    <location>
        <begin position="227"/>
        <end position="247"/>
    </location>
</feature>
<comment type="subcellular location">
    <subcellularLocation>
        <location evidence="1">Cell membrane</location>
        <topology evidence="1">Multi-pass membrane protein</topology>
    </subcellularLocation>
</comment>
<evidence type="ECO:0000313" key="10">
    <source>
        <dbReference type="Proteomes" id="UP000199649"/>
    </source>
</evidence>
<feature type="transmembrane region" description="Helical" evidence="7">
    <location>
        <begin position="200"/>
        <end position="221"/>
    </location>
</feature>
<feature type="transmembrane region" description="Helical" evidence="7">
    <location>
        <begin position="520"/>
        <end position="540"/>
    </location>
</feature>
<dbReference type="Gene3D" id="1.20.1640.10">
    <property type="entry name" value="Multidrug efflux transporter AcrB transmembrane domain"/>
    <property type="match status" value="2"/>
</dbReference>
<feature type="transmembrane region" description="Helical" evidence="7">
    <location>
        <begin position="547"/>
        <end position="572"/>
    </location>
</feature>
<evidence type="ECO:0000259" key="8">
    <source>
        <dbReference type="PROSITE" id="PS50156"/>
    </source>
</evidence>
<protein>
    <submittedName>
        <fullName evidence="9">Putative drug exporter of the RND superfamily</fullName>
    </submittedName>
</protein>
<keyword evidence="5 7" id="KW-0472">Membrane</keyword>
<feature type="transmembrane region" description="Helical" evidence="7">
    <location>
        <begin position="629"/>
        <end position="650"/>
    </location>
</feature>
<dbReference type="SUPFAM" id="SSF82866">
    <property type="entry name" value="Multidrug efflux transporter AcrB transmembrane domain"/>
    <property type="match status" value="2"/>
</dbReference>
<organism evidence="9 10">
    <name type="scientific">Agrococcus carbonis</name>
    <dbReference type="NCBI Taxonomy" id="684552"/>
    <lineage>
        <taxon>Bacteria</taxon>
        <taxon>Bacillati</taxon>
        <taxon>Actinomycetota</taxon>
        <taxon>Actinomycetes</taxon>
        <taxon>Micrococcales</taxon>
        <taxon>Microbacteriaceae</taxon>
        <taxon>Agrococcus</taxon>
    </lineage>
</organism>
<evidence type="ECO:0000256" key="3">
    <source>
        <dbReference type="ARBA" id="ARBA00022692"/>
    </source>
</evidence>
<feature type="region of interest" description="Disordered" evidence="6">
    <location>
        <begin position="916"/>
        <end position="974"/>
    </location>
</feature>